<name>A0A5A5RD78_MICAE</name>
<dbReference type="Proteomes" id="UP000323569">
    <property type="component" value="Unassembled WGS sequence"/>
</dbReference>
<reference evidence="1 2" key="1">
    <citation type="submission" date="2018-09" db="EMBL/GenBank/DDBJ databases">
        <title>Evolutionary history of phycoerythrin pigmentation in the water bloom-forming cyanobacterium Microcystis aeruginosa.</title>
        <authorList>
            <person name="Tanabe Y."/>
            <person name="Tanabe Y."/>
            <person name="Yamaguchi H."/>
        </authorList>
    </citation>
    <scope>NUCLEOTIDE SEQUENCE [LARGE SCALE GENOMIC DNA]</scope>
    <source>
        <strain evidence="1 2">NIES-2519</strain>
    </source>
</reference>
<gene>
    <name evidence="1" type="ORF">MiYa_02650</name>
</gene>
<dbReference type="RefSeq" id="WP_008203389.1">
    <property type="nucleotide sequence ID" value="NZ_BHVO01000045.1"/>
</dbReference>
<sequence>MPTIEQLEPANKADVVVYMPYYAKDKHSILPYAIALYQAGSLEGRRHIESGQGIPFVASWYVSKLPSELTRCRLQFEGQADLSYEMTIINAELVEYLIDAIKTFKQLGSADFSQGFYRKLLRFEE</sequence>
<protein>
    <submittedName>
        <fullName evidence="1">Uncharacterized protein</fullName>
    </submittedName>
</protein>
<evidence type="ECO:0000313" key="1">
    <source>
        <dbReference type="EMBL" id="GCA71111.1"/>
    </source>
</evidence>
<dbReference type="EMBL" id="BHVO01000045">
    <property type="protein sequence ID" value="GCA71111.1"/>
    <property type="molecule type" value="Genomic_DNA"/>
</dbReference>
<evidence type="ECO:0000313" key="2">
    <source>
        <dbReference type="Proteomes" id="UP000323569"/>
    </source>
</evidence>
<proteinExistence type="predicted"/>
<organism evidence="1 2">
    <name type="scientific">Microcystis aeruginosa NIES-2519</name>
    <dbReference type="NCBI Taxonomy" id="2303981"/>
    <lineage>
        <taxon>Bacteria</taxon>
        <taxon>Bacillati</taxon>
        <taxon>Cyanobacteriota</taxon>
        <taxon>Cyanophyceae</taxon>
        <taxon>Oscillatoriophycideae</taxon>
        <taxon>Chroococcales</taxon>
        <taxon>Microcystaceae</taxon>
        <taxon>Microcystis</taxon>
    </lineage>
</organism>
<dbReference type="NCBIfam" id="NF045587">
    <property type="entry name" value="T4P_biogen_EbsA"/>
    <property type="match status" value="1"/>
</dbReference>
<dbReference type="InterPro" id="IPR054652">
    <property type="entry name" value="T4P_EbsA-like"/>
</dbReference>
<dbReference type="AlphaFoldDB" id="A0A5A5RD78"/>
<accession>A0A5A5RD78</accession>
<comment type="caution">
    <text evidence="1">The sequence shown here is derived from an EMBL/GenBank/DDBJ whole genome shotgun (WGS) entry which is preliminary data.</text>
</comment>